<evidence type="ECO:0000256" key="5">
    <source>
        <dbReference type="ARBA" id="ARBA00022679"/>
    </source>
</evidence>
<dbReference type="InterPro" id="IPR036161">
    <property type="entry name" value="RPB6/omega-like_sf"/>
</dbReference>
<reference evidence="11 12" key="1">
    <citation type="journal article" date="2010" name="Stand. Genomic Sci.">
        <title>Complete genome sequence of Denitrovibrio acetiphilus type strain (N2460).</title>
        <authorList>
            <person name="Kiss H."/>
            <person name="Lang E."/>
            <person name="Lapidus A."/>
            <person name="Copeland A."/>
            <person name="Nolan M."/>
            <person name="Glavina Del Rio T."/>
            <person name="Chen F."/>
            <person name="Lucas S."/>
            <person name="Tice H."/>
            <person name="Cheng J.F."/>
            <person name="Han C."/>
            <person name="Goodwin L."/>
            <person name="Pitluck S."/>
            <person name="Liolios K."/>
            <person name="Pati A."/>
            <person name="Ivanova N."/>
            <person name="Mavromatis K."/>
            <person name="Chen A."/>
            <person name="Palaniappan K."/>
            <person name="Land M."/>
            <person name="Hauser L."/>
            <person name="Chang Y.J."/>
            <person name="Jeffries C.D."/>
            <person name="Detter J.C."/>
            <person name="Brettin T."/>
            <person name="Spring S."/>
            <person name="Rohde M."/>
            <person name="Goker M."/>
            <person name="Woyke T."/>
            <person name="Bristow J."/>
            <person name="Eisen J.A."/>
            <person name="Markowitz V."/>
            <person name="Hugenholtz P."/>
            <person name="Kyrpides N.C."/>
            <person name="Klenk H.P."/>
        </authorList>
    </citation>
    <scope>NUCLEOTIDE SEQUENCE [LARGE SCALE GENOMIC DNA]</scope>
    <source>
        <strain evidence="12">DSM 12809 / NBRC 114555 / N2460</strain>
    </source>
</reference>
<dbReference type="OrthoDB" id="9810500at2"/>
<protein>
    <recommendedName>
        <fullName evidence="3">DNA-directed RNA polymerase subunit omega</fullName>
        <ecNumber evidence="2">2.7.7.6</ecNumber>
    </recommendedName>
    <alternativeName>
        <fullName evidence="9">RNA polymerase omega subunit</fullName>
    </alternativeName>
    <alternativeName>
        <fullName evidence="8">Transcriptase subunit omega</fullName>
    </alternativeName>
</protein>
<dbReference type="EMBL" id="CP001968">
    <property type="protein sequence ID" value="ADD68328.1"/>
    <property type="molecule type" value="Genomic_DNA"/>
</dbReference>
<evidence type="ECO:0000256" key="6">
    <source>
        <dbReference type="ARBA" id="ARBA00022695"/>
    </source>
</evidence>
<organism evidence="11 12">
    <name type="scientific">Denitrovibrio acetiphilus (strain DSM 12809 / NBRC 114555 / N2460)</name>
    <dbReference type="NCBI Taxonomy" id="522772"/>
    <lineage>
        <taxon>Bacteria</taxon>
        <taxon>Pseudomonadati</taxon>
        <taxon>Deferribacterota</taxon>
        <taxon>Deferribacteres</taxon>
        <taxon>Deferribacterales</taxon>
        <taxon>Geovibrionaceae</taxon>
        <taxon>Denitrovibrio</taxon>
    </lineage>
</organism>
<dbReference type="GO" id="GO:0003677">
    <property type="term" value="F:DNA binding"/>
    <property type="evidence" value="ECO:0007669"/>
    <property type="project" value="InterPro"/>
</dbReference>
<evidence type="ECO:0000256" key="7">
    <source>
        <dbReference type="ARBA" id="ARBA00023163"/>
    </source>
</evidence>
<dbReference type="EC" id="2.7.7.6" evidence="2"/>
<evidence type="ECO:0000256" key="3">
    <source>
        <dbReference type="ARBA" id="ARBA00013725"/>
    </source>
</evidence>
<dbReference type="InterPro" id="IPR006110">
    <property type="entry name" value="Pol_omega/Rpo6/RPB6"/>
</dbReference>
<dbReference type="NCBIfam" id="TIGR00690">
    <property type="entry name" value="rpoZ"/>
    <property type="match status" value="1"/>
</dbReference>
<evidence type="ECO:0000256" key="2">
    <source>
        <dbReference type="ARBA" id="ARBA00012418"/>
    </source>
</evidence>
<dbReference type="HOGENOM" id="CLU_198207_0_0_0"/>
<sequence>MPLLDIEKIIKQDNLHSRFKLVHIAGLRARELNAPTEGSAPRQNNDHSKVTTTALDEIIRHQIVFERVASEEELAEEALLEHE</sequence>
<proteinExistence type="inferred from homology"/>
<accession>D4H8H9</accession>
<name>D4H8H9_DENA2</name>
<keyword evidence="7" id="KW-0804">Transcription</keyword>
<keyword evidence="6" id="KW-0548">Nucleotidyltransferase</keyword>
<evidence type="ECO:0000313" key="11">
    <source>
        <dbReference type="EMBL" id="ADD68328.1"/>
    </source>
</evidence>
<dbReference type="RefSeq" id="WP_013010842.1">
    <property type="nucleotide sequence ID" value="NC_013943.1"/>
</dbReference>
<dbReference type="AlphaFoldDB" id="D4H8H9"/>
<dbReference type="eggNOG" id="COG1758">
    <property type="taxonomic scope" value="Bacteria"/>
</dbReference>
<keyword evidence="5" id="KW-0808">Transferase</keyword>
<evidence type="ECO:0000256" key="8">
    <source>
        <dbReference type="ARBA" id="ARBA00029924"/>
    </source>
</evidence>
<gene>
    <name evidence="11" type="ordered locus">Dacet_1559</name>
</gene>
<keyword evidence="4 11" id="KW-0240">DNA-directed RNA polymerase</keyword>
<dbReference type="InParanoid" id="D4H8H9"/>
<dbReference type="InterPro" id="IPR003716">
    <property type="entry name" value="DNA-dir_RNA_pol_omega"/>
</dbReference>
<dbReference type="KEGG" id="dap:Dacet_1559"/>
<dbReference type="SUPFAM" id="SSF63562">
    <property type="entry name" value="RPB6/omega subunit-like"/>
    <property type="match status" value="1"/>
</dbReference>
<dbReference type="GO" id="GO:0000428">
    <property type="term" value="C:DNA-directed RNA polymerase complex"/>
    <property type="evidence" value="ECO:0007669"/>
    <property type="project" value="UniProtKB-KW"/>
</dbReference>
<evidence type="ECO:0000256" key="4">
    <source>
        <dbReference type="ARBA" id="ARBA00022478"/>
    </source>
</evidence>
<dbReference type="STRING" id="522772.Dacet_1559"/>
<dbReference type="GO" id="GO:0003899">
    <property type="term" value="F:DNA-directed RNA polymerase activity"/>
    <property type="evidence" value="ECO:0007669"/>
    <property type="project" value="UniProtKB-EC"/>
</dbReference>
<evidence type="ECO:0000313" key="12">
    <source>
        <dbReference type="Proteomes" id="UP000002012"/>
    </source>
</evidence>
<comment type="similarity">
    <text evidence="1">Belongs to the RNA polymerase subunit omega family.</text>
</comment>
<dbReference type="Proteomes" id="UP000002012">
    <property type="component" value="Chromosome"/>
</dbReference>
<dbReference type="Gene3D" id="3.90.940.10">
    <property type="match status" value="1"/>
</dbReference>
<evidence type="ECO:0000256" key="9">
    <source>
        <dbReference type="ARBA" id="ARBA00030998"/>
    </source>
</evidence>
<comment type="catalytic activity">
    <reaction evidence="10">
        <text>RNA(n) + a ribonucleoside 5'-triphosphate = RNA(n+1) + diphosphate</text>
        <dbReference type="Rhea" id="RHEA:21248"/>
        <dbReference type="Rhea" id="RHEA-COMP:14527"/>
        <dbReference type="Rhea" id="RHEA-COMP:17342"/>
        <dbReference type="ChEBI" id="CHEBI:33019"/>
        <dbReference type="ChEBI" id="CHEBI:61557"/>
        <dbReference type="ChEBI" id="CHEBI:140395"/>
        <dbReference type="EC" id="2.7.7.6"/>
    </reaction>
</comment>
<evidence type="ECO:0000256" key="1">
    <source>
        <dbReference type="ARBA" id="ARBA00006711"/>
    </source>
</evidence>
<dbReference type="SMART" id="SM01409">
    <property type="entry name" value="RNA_pol_Rpb6"/>
    <property type="match status" value="1"/>
</dbReference>
<dbReference type="Pfam" id="PF01192">
    <property type="entry name" value="RNA_pol_Rpb6"/>
    <property type="match status" value="1"/>
</dbReference>
<dbReference type="GO" id="GO:0006351">
    <property type="term" value="P:DNA-templated transcription"/>
    <property type="evidence" value="ECO:0007669"/>
    <property type="project" value="InterPro"/>
</dbReference>
<evidence type="ECO:0000256" key="10">
    <source>
        <dbReference type="ARBA" id="ARBA00048552"/>
    </source>
</evidence>
<dbReference type="PaxDb" id="522772-Dacet_1559"/>
<keyword evidence="12" id="KW-1185">Reference proteome</keyword>